<feature type="compositionally biased region" description="Basic and acidic residues" evidence="1">
    <location>
        <begin position="108"/>
        <end position="125"/>
    </location>
</feature>
<protein>
    <submittedName>
        <fullName evidence="2">Uncharacterized protein</fullName>
    </submittedName>
</protein>
<feature type="region of interest" description="Disordered" evidence="1">
    <location>
        <begin position="105"/>
        <end position="125"/>
    </location>
</feature>
<keyword evidence="3" id="KW-1185">Reference proteome</keyword>
<dbReference type="AlphaFoldDB" id="A0AAV7EAX7"/>
<evidence type="ECO:0000256" key="1">
    <source>
        <dbReference type="SAM" id="MobiDB-lite"/>
    </source>
</evidence>
<dbReference type="EMBL" id="JAINDJ010000005">
    <property type="protein sequence ID" value="KAG9445864.1"/>
    <property type="molecule type" value="Genomic_DNA"/>
</dbReference>
<gene>
    <name evidence="2" type="ORF">H6P81_011992</name>
</gene>
<sequence>MEQSPPHSTEDLTTPIKQTPNQPKNLLLVHDMIRLTSSLSSCHADNSIFPSVVVELLIWSLNYHGVLVLFLTPFSFSFTGHETTWTTDSNILRIDKSISGVKWQGLGREGKREGKGRSHDMKEPADQITQNLRSKLSTCTGALHLALLL</sequence>
<comment type="caution">
    <text evidence="2">The sequence shown here is derived from an EMBL/GenBank/DDBJ whole genome shotgun (WGS) entry which is preliminary data.</text>
</comment>
<evidence type="ECO:0000313" key="3">
    <source>
        <dbReference type="Proteomes" id="UP000825729"/>
    </source>
</evidence>
<proteinExistence type="predicted"/>
<organism evidence="2 3">
    <name type="scientific">Aristolochia fimbriata</name>
    <name type="common">White veined hardy Dutchman's pipe vine</name>
    <dbReference type="NCBI Taxonomy" id="158543"/>
    <lineage>
        <taxon>Eukaryota</taxon>
        <taxon>Viridiplantae</taxon>
        <taxon>Streptophyta</taxon>
        <taxon>Embryophyta</taxon>
        <taxon>Tracheophyta</taxon>
        <taxon>Spermatophyta</taxon>
        <taxon>Magnoliopsida</taxon>
        <taxon>Magnoliidae</taxon>
        <taxon>Piperales</taxon>
        <taxon>Aristolochiaceae</taxon>
        <taxon>Aristolochia</taxon>
    </lineage>
</organism>
<evidence type="ECO:0000313" key="2">
    <source>
        <dbReference type="EMBL" id="KAG9445864.1"/>
    </source>
</evidence>
<reference evidence="2 3" key="1">
    <citation type="submission" date="2021-07" db="EMBL/GenBank/DDBJ databases">
        <title>The Aristolochia fimbriata genome: insights into angiosperm evolution, floral development and chemical biosynthesis.</title>
        <authorList>
            <person name="Jiao Y."/>
        </authorList>
    </citation>
    <scope>NUCLEOTIDE SEQUENCE [LARGE SCALE GENOMIC DNA]</scope>
    <source>
        <strain evidence="2">IBCAS-2021</strain>
        <tissue evidence="2">Leaf</tissue>
    </source>
</reference>
<dbReference type="Proteomes" id="UP000825729">
    <property type="component" value="Unassembled WGS sequence"/>
</dbReference>
<feature type="region of interest" description="Disordered" evidence="1">
    <location>
        <begin position="1"/>
        <end position="21"/>
    </location>
</feature>
<name>A0AAV7EAX7_ARIFI</name>
<accession>A0AAV7EAX7</accession>